<dbReference type="InterPro" id="IPR012452">
    <property type="entry name" value="DUF1657"/>
</dbReference>
<proteinExistence type="predicted"/>
<dbReference type="Proteomes" id="UP000070456">
    <property type="component" value="Unassembled WGS sequence"/>
</dbReference>
<dbReference type="EMBL" id="LOEE01000034">
    <property type="protein sequence ID" value="KXG75469.1"/>
    <property type="molecule type" value="Genomic_DNA"/>
</dbReference>
<dbReference type="AlphaFoldDB" id="A0A140L4J4"/>
<reference evidence="1 2" key="1">
    <citation type="submission" date="2015-12" db="EMBL/GenBank/DDBJ databases">
        <title>Draft genome sequence of the thermoanaerobe Thermotalea metallivorans, an isolate from the runoff channel of the Great Artesian Basin, Australia.</title>
        <authorList>
            <person name="Patel B.K."/>
        </authorList>
    </citation>
    <scope>NUCLEOTIDE SEQUENCE [LARGE SCALE GENOMIC DNA]</scope>
    <source>
        <strain evidence="1 2">B2-1</strain>
    </source>
</reference>
<keyword evidence="2" id="KW-1185">Reference proteome</keyword>
<dbReference type="OrthoDB" id="1684731at2"/>
<accession>A0A140L4J4</accession>
<organism evidence="1 2">
    <name type="scientific">Thermotalea metallivorans</name>
    <dbReference type="NCBI Taxonomy" id="520762"/>
    <lineage>
        <taxon>Bacteria</taxon>
        <taxon>Bacillati</taxon>
        <taxon>Bacillota</taxon>
        <taxon>Clostridia</taxon>
        <taxon>Peptostreptococcales</taxon>
        <taxon>Thermotaleaceae</taxon>
        <taxon>Thermotalea</taxon>
    </lineage>
</organism>
<dbReference type="PATRIC" id="fig|520762.4.peg.1925"/>
<evidence type="ECO:0000313" key="2">
    <source>
        <dbReference type="Proteomes" id="UP000070456"/>
    </source>
</evidence>
<evidence type="ECO:0000313" key="1">
    <source>
        <dbReference type="EMBL" id="KXG75469.1"/>
    </source>
</evidence>
<gene>
    <name evidence="1" type="ORF">AN619_17330</name>
</gene>
<comment type="caution">
    <text evidence="1">The sequence shown here is derived from an EMBL/GenBank/DDBJ whole genome shotgun (WGS) entry which is preliminary data.</text>
</comment>
<protein>
    <recommendedName>
        <fullName evidence="3">DUF1657 domain-containing protein</fullName>
    </recommendedName>
</protein>
<dbReference type="RefSeq" id="WP_068556324.1">
    <property type="nucleotide sequence ID" value="NZ_LOEE01000034.1"/>
</dbReference>
<evidence type="ECO:0008006" key="3">
    <source>
        <dbReference type="Google" id="ProtNLM"/>
    </source>
</evidence>
<dbReference type="STRING" id="520762.AN619_17330"/>
<dbReference type="Pfam" id="PF07870">
    <property type="entry name" value="DUF1657"/>
    <property type="match status" value="1"/>
</dbReference>
<sequence>MTVSSQVKQTLAALKGAQGILRLYSAQSQDEKAISVYQEALFVTNDVIKNLEERLKTIEFEEPQYKGN</sequence>
<name>A0A140L4J4_9FIRM</name>